<feature type="chain" id="PRO_5008153690" evidence="3">
    <location>
        <begin position="23"/>
        <end position="343"/>
    </location>
</feature>
<evidence type="ECO:0000256" key="2">
    <source>
        <dbReference type="ARBA" id="ARBA00022532"/>
    </source>
</evidence>
<proteinExistence type="inferred from homology"/>
<dbReference type="AlphaFoldDB" id="A0A183SGU9"/>
<keyword evidence="2" id="KW-0816">Tricarboxylic acid cycle</keyword>
<sequence>LPVSTWLVILVLLSTHAQLRHGLSPKGSPAARFLKVIAFTVVCQPYFAQTKLFSSVSNKVVSFIPGDGVGPELFMAVKYLFKETGIPVTFEELRFRRALDLYANTVHIRSLDGIKTRHNNVDFVVVRECLEGEYSSMEHESVPGVVESLKIITRLNSERIAKFAFDFAKRNGRKKVTAVHKANIMKLADGLFLDTCYSVSKLYPGIQFDSMIVDNCCMQLVNQPTQFDVMVMPNLYGSIIENVGAGLVGGAGLVPGVLFSHDVAVFQPGTSHTFSQASGRNTANPTAVILAAANLLRHIDLESHGDRLEQALSRVLKAGRVLTEDVGGSSTTTDFTKAVLMEM</sequence>
<dbReference type="InterPro" id="IPR024084">
    <property type="entry name" value="IsoPropMal-DH-like_dom"/>
</dbReference>
<dbReference type="Pfam" id="PF00180">
    <property type="entry name" value="Iso_dh"/>
    <property type="match status" value="1"/>
</dbReference>
<dbReference type="PANTHER" id="PTHR11835:SF42">
    <property type="entry name" value="ISOCITRATE DEHYDROGENASE [NAD] SUBUNIT BETA, MITOCHONDRIAL"/>
    <property type="match status" value="1"/>
</dbReference>
<reference evidence="5" key="1">
    <citation type="submission" date="2016-06" db="UniProtKB">
        <authorList>
            <consortium name="WormBaseParasite"/>
        </authorList>
    </citation>
    <scope>IDENTIFICATION</scope>
</reference>
<dbReference type="WBParaSite" id="SSLN_0000355001-mRNA-1">
    <property type="protein sequence ID" value="SSLN_0000355001-mRNA-1"/>
    <property type="gene ID" value="SSLN_0000355001"/>
</dbReference>
<comment type="similarity">
    <text evidence="1">Belongs to the isocitrate and isopropylmalate dehydrogenases family.</text>
</comment>
<organism evidence="5">
    <name type="scientific">Schistocephalus solidus</name>
    <name type="common">Tapeworm</name>
    <dbReference type="NCBI Taxonomy" id="70667"/>
    <lineage>
        <taxon>Eukaryota</taxon>
        <taxon>Metazoa</taxon>
        <taxon>Spiralia</taxon>
        <taxon>Lophotrochozoa</taxon>
        <taxon>Platyhelminthes</taxon>
        <taxon>Cestoda</taxon>
        <taxon>Eucestoda</taxon>
        <taxon>Diphyllobothriidea</taxon>
        <taxon>Diphyllobothriidae</taxon>
        <taxon>Schistocephalus</taxon>
    </lineage>
</organism>
<keyword evidence="3" id="KW-0732">Signal</keyword>
<dbReference type="SMART" id="SM01329">
    <property type="entry name" value="Iso_dh"/>
    <property type="match status" value="1"/>
</dbReference>
<dbReference type="GO" id="GO:0006102">
    <property type="term" value="P:isocitrate metabolic process"/>
    <property type="evidence" value="ECO:0007669"/>
    <property type="project" value="TreeGrafter"/>
</dbReference>
<evidence type="ECO:0000259" key="4">
    <source>
        <dbReference type="SMART" id="SM01329"/>
    </source>
</evidence>
<name>A0A183SGU9_SCHSO</name>
<dbReference type="Gene3D" id="3.40.718.10">
    <property type="entry name" value="Isopropylmalate Dehydrogenase"/>
    <property type="match status" value="1"/>
</dbReference>
<dbReference type="SUPFAM" id="SSF53659">
    <property type="entry name" value="Isocitrate/Isopropylmalate dehydrogenase-like"/>
    <property type="match status" value="1"/>
</dbReference>
<feature type="domain" description="Isopropylmalate dehydrogenase-like" evidence="4">
    <location>
        <begin position="60"/>
        <end position="339"/>
    </location>
</feature>
<dbReference type="GO" id="GO:0005739">
    <property type="term" value="C:mitochondrion"/>
    <property type="evidence" value="ECO:0007669"/>
    <property type="project" value="TreeGrafter"/>
</dbReference>
<dbReference type="PANTHER" id="PTHR11835">
    <property type="entry name" value="DECARBOXYLATING DEHYDROGENASES-ISOCITRATE, ISOPROPYLMALATE, TARTRATE"/>
    <property type="match status" value="1"/>
</dbReference>
<accession>A0A183SGU9</accession>
<dbReference type="GO" id="GO:0006099">
    <property type="term" value="P:tricarboxylic acid cycle"/>
    <property type="evidence" value="ECO:0007669"/>
    <property type="project" value="UniProtKB-KW"/>
</dbReference>
<evidence type="ECO:0000313" key="5">
    <source>
        <dbReference type="WBParaSite" id="SSLN_0000355001-mRNA-1"/>
    </source>
</evidence>
<evidence type="ECO:0000256" key="1">
    <source>
        <dbReference type="ARBA" id="ARBA00007769"/>
    </source>
</evidence>
<feature type="signal peptide" evidence="3">
    <location>
        <begin position="1"/>
        <end position="22"/>
    </location>
</feature>
<protein>
    <submittedName>
        <fullName evidence="5">Iso_dh domain-containing protein</fullName>
    </submittedName>
</protein>
<evidence type="ECO:0000256" key="3">
    <source>
        <dbReference type="SAM" id="SignalP"/>
    </source>
</evidence>